<gene>
    <name evidence="2" type="ORF">RSOLAG1IB_12422</name>
</gene>
<protein>
    <submittedName>
        <fullName evidence="2">Uncharacterized protein</fullName>
    </submittedName>
</protein>
<organism evidence="2 3">
    <name type="scientific">Thanatephorus cucumeris (strain AG1-IB / isolate 7/3/14)</name>
    <name type="common">Lettuce bottom rot fungus</name>
    <name type="synonym">Rhizoctonia solani</name>
    <dbReference type="NCBI Taxonomy" id="1108050"/>
    <lineage>
        <taxon>Eukaryota</taxon>
        <taxon>Fungi</taxon>
        <taxon>Dikarya</taxon>
        <taxon>Basidiomycota</taxon>
        <taxon>Agaricomycotina</taxon>
        <taxon>Agaricomycetes</taxon>
        <taxon>Cantharellales</taxon>
        <taxon>Ceratobasidiaceae</taxon>
        <taxon>Rhizoctonia</taxon>
        <taxon>Rhizoctonia solani AG-1</taxon>
    </lineage>
</organism>
<dbReference type="OrthoDB" id="3251442at2759"/>
<keyword evidence="3" id="KW-1185">Reference proteome</keyword>
<accession>A0A0B7FYN9</accession>
<feature type="region of interest" description="Disordered" evidence="1">
    <location>
        <begin position="76"/>
        <end position="102"/>
    </location>
</feature>
<evidence type="ECO:0000256" key="1">
    <source>
        <dbReference type="SAM" id="MobiDB-lite"/>
    </source>
</evidence>
<evidence type="ECO:0000313" key="3">
    <source>
        <dbReference type="Proteomes" id="UP000059188"/>
    </source>
</evidence>
<reference evidence="2 3" key="1">
    <citation type="submission" date="2014-11" db="EMBL/GenBank/DDBJ databases">
        <authorList>
            <person name="Wibberg Daniel"/>
        </authorList>
    </citation>
    <scope>NUCLEOTIDE SEQUENCE [LARGE SCALE GENOMIC DNA]</scope>
    <source>
        <strain evidence="2">Rhizoctonia solani AG1-IB 7/3/14</strain>
    </source>
</reference>
<proteinExistence type="predicted"/>
<dbReference type="Proteomes" id="UP000059188">
    <property type="component" value="Unassembled WGS sequence"/>
</dbReference>
<name>A0A0B7FYN9_THACB</name>
<sequence>MPGKQKLAGKQKLYCRHCKQDVTTETFKAHLQLQKGLPQLPKPKRNRERKLMALRRELSRRSSQQSIDAYHCATAQPEPTFPTAKQLDPLTPNHSDPPDSSGYMELDVDNALPPIIEVDMDEVWDRIRQARPYALVDLPEETISQTRTYVTTEDYESTGNTPSVLSTDSEEEIRYNPATCGLAPGAFVRQHLLVKAAKQAPHALAPDSREIIMDFNFFVQQKTSVRTHEALREAYCRRTTHTNIPSLKEIRRQMLALSALKPVEFHCCRNSCVCFTGYLNDILECPYCHSPCLNPAGAPYAVFSHIPLTPQLLVMFRNPLTYEKLLYRSRHLKDSKTIKDVFDGLLYEYLCKTCVSVDGKRFPFKHFEDFRELALMLMLDGMAPFKKRKHLCWPIIIINLNLAPNICMHQDNIICIGAIPGPHSPKDINSFLQPLVDKLAQHLQDGFYSGRARFSLEAQP</sequence>
<dbReference type="Pfam" id="PF02992">
    <property type="entry name" value="Transposase_21"/>
    <property type="match status" value="1"/>
</dbReference>
<dbReference type="InterPro" id="IPR004242">
    <property type="entry name" value="Transposase_21"/>
</dbReference>
<dbReference type="AlphaFoldDB" id="A0A0B7FYN9"/>
<evidence type="ECO:0000313" key="2">
    <source>
        <dbReference type="EMBL" id="CEL61297.1"/>
    </source>
</evidence>
<dbReference type="EMBL" id="LN679631">
    <property type="protein sequence ID" value="CEL61297.1"/>
    <property type="molecule type" value="Genomic_DNA"/>
</dbReference>
<dbReference type="STRING" id="1108050.A0A0B7FYN9"/>